<evidence type="ECO:0000313" key="2">
    <source>
        <dbReference type="EMBL" id="EGC01372.1"/>
    </source>
</evidence>
<keyword evidence="1" id="KW-0472">Membrane</keyword>
<accession>E9SH47</accession>
<evidence type="ECO:0000313" key="3">
    <source>
        <dbReference type="Proteomes" id="UP000004259"/>
    </source>
</evidence>
<organism evidence="2 3">
    <name type="scientific">Ruminococcus albus 8</name>
    <dbReference type="NCBI Taxonomy" id="246199"/>
    <lineage>
        <taxon>Bacteria</taxon>
        <taxon>Bacillati</taxon>
        <taxon>Bacillota</taxon>
        <taxon>Clostridia</taxon>
        <taxon>Eubacteriales</taxon>
        <taxon>Oscillospiraceae</taxon>
        <taxon>Ruminococcus</taxon>
    </lineage>
</organism>
<feature type="transmembrane region" description="Helical" evidence="1">
    <location>
        <begin position="58"/>
        <end position="79"/>
    </location>
</feature>
<name>E9SH47_RUMAL</name>
<keyword evidence="1" id="KW-1133">Transmembrane helix</keyword>
<feature type="transmembrane region" description="Helical" evidence="1">
    <location>
        <begin position="85"/>
        <end position="106"/>
    </location>
</feature>
<dbReference type="STRING" id="246199.CUS_7575"/>
<reference evidence="2 3" key="1">
    <citation type="submission" date="2011-02" db="EMBL/GenBank/DDBJ databases">
        <authorList>
            <person name="Nelson K.E."/>
            <person name="Sutton G."/>
            <person name="Torralba M."/>
            <person name="Durkin S."/>
            <person name="Harkins D."/>
            <person name="Montgomery R."/>
            <person name="Ziemer C."/>
            <person name="Klaassens E."/>
            <person name="Ocuiv P."/>
            <person name="Morrison M."/>
        </authorList>
    </citation>
    <scope>NUCLEOTIDE SEQUENCE [LARGE SCALE GENOMIC DNA]</scope>
    <source>
        <strain evidence="2 3">8</strain>
    </source>
</reference>
<comment type="caution">
    <text evidence="2">The sequence shown here is derived from an EMBL/GenBank/DDBJ whole genome shotgun (WGS) entry which is preliminary data.</text>
</comment>
<protein>
    <submittedName>
        <fullName evidence="2">Conserved domain protein</fullName>
    </submittedName>
</protein>
<feature type="transmembrane region" description="Helical" evidence="1">
    <location>
        <begin position="139"/>
        <end position="161"/>
    </location>
</feature>
<sequence length="163" mass="18102">MGTLIIEGIVNCFIVLICCVVGIANGPVGLVCFYEKEVWQRVIEMGLTTEKKIKHNAMLFRIFGIIPMLAFSLAAVYGINGARGFLAGFGQLVFIFLCEGLFDRLFINYWWVGKTKAWVIKGTEDLQPYIYGKTLIGKWLMTLVGYPIIAAILAGIMALIIKA</sequence>
<dbReference type="EMBL" id="ADKM02000130">
    <property type="protein sequence ID" value="EGC01372.1"/>
    <property type="molecule type" value="Genomic_DNA"/>
</dbReference>
<proteinExistence type="predicted"/>
<keyword evidence="3" id="KW-1185">Reference proteome</keyword>
<dbReference type="RefSeq" id="WP_002852848.1">
    <property type="nucleotide sequence ID" value="NZ_ADKM02000130.1"/>
</dbReference>
<dbReference type="eggNOG" id="ENOG5030VZ5">
    <property type="taxonomic scope" value="Bacteria"/>
</dbReference>
<evidence type="ECO:0000256" key="1">
    <source>
        <dbReference type="SAM" id="Phobius"/>
    </source>
</evidence>
<feature type="transmembrane region" description="Helical" evidence="1">
    <location>
        <begin position="13"/>
        <end position="34"/>
    </location>
</feature>
<dbReference type="Proteomes" id="UP000004259">
    <property type="component" value="Unassembled WGS sequence"/>
</dbReference>
<gene>
    <name evidence="2" type="ORF">CUS_7575</name>
</gene>
<dbReference type="OrthoDB" id="3192072at2"/>
<dbReference type="AlphaFoldDB" id="E9SH47"/>
<keyword evidence="1" id="KW-0812">Transmembrane</keyword>